<evidence type="ECO:0000259" key="2">
    <source>
        <dbReference type="Pfam" id="PF07786"/>
    </source>
</evidence>
<dbReference type="Proteomes" id="UP000234752">
    <property type="component" value="Chromosome eg_2"/>
</dbReference>
<dbReference type="InterPro" id="IPR012429">
    <property type="entry name" value="HGSNAT_cat"/>
</dbReference>
<protein>
    <recommendedName>
        <fullName evidence="2">Heparan-alpha-glucosaminide N-acetyltransferase catalytic domain-containing protein</fullName>
    </recommendedName>
</protein>
<feature type="domain" description="Heparan-alpha-glucosaminide N-acetyltransferase catalytic" evidence="2">
    <location>
        <begin position="22"/>
        <end position="258"/>
    </location>
</feature>
<keyword evidence="1" id="KW-0472">Membrane</keyword>
<accession>A0A2K9NKL3</accession>
<keyword evidence="1" id="KW-0812">Transmembrane</keyword>
<feature type="transmembrane region" description="Helical" evidence="1">
    <location>
        <begin position="208"/>
        <end position="226"/>
    </location>
</feature>
<name>A0A2K9NKL3_9PROT</name>
<keyword evidence="1" id="KW-1133">Transmembrane helix</keyword>
<feature type="transmembrane region" description="Helical" evidence="1">
    <location>
        <begin position="103"/>
        <end position="124"/>
    </location>
</feature>
<proteinExistence type="predicted"/>
<dbReference type="OrthoDB" id="508112at2"/>
<reference evidence="3 4" key="1">
    <citation type="submission" date="2017-12" db="EMBL/GenBank/DDBJ databases">
        <title>Genomes of bacteria within cyanobacterial aggregates.</title>
        <authorList>
            <person name="Cai H."/>
        </authorList>
    </citation>
    <scope>NUCLEOTIDE SEQUENCE [LARGE SCALE GENOMIC DNA]</scope>
    <source>
        <strain evidence="3 4">TH16</strain>
    </source>
</reference>
<gene>
    <name evidence="3" type="ORF">C0V82_19815</name>
</gene>
<evidence type="ECO:0000313" key="4">
    <source>
        <dbReference type="Proteomes" id="UP000234752"/>
    </source>
</evidence>
<organism evidence="3 4">
    <name type="scientific">Niveispirillum cyanobacteriorum</name>
    <dbReference type="NCBI Taxonomy" id="1612173"/>
    <lineage>
        <taxon>Bacteria</taxon>
        <taxon>Pseudomonadati</taxon>
        <taxon>Pseudomonadota</taxon>
        <taxon>Alphaproteobacteria</taxon>
        <taxon>Rhodospirillales</taxon>
        <taxon>Azospirillaceae</taxon>
        <taxon>Niveispirillum</taxon>
    </lineage>
</organism>
<dbReference type="Pfam" id="PF07786">
    <property type="entry name" value="HGSNAT_cat"/>
    <property type="match status" value="1"/>
</dbReference>
<dbReference type="AlphaFoldDB" id="A0A2K9NKL3"/>
<evidence type="ECO:0000313" key="3">
    <source>
        <dbReference type="EMBL" id="AUN32905.1"/>
    </source>
</evidence>
<dbReference type="PANTHER" id="PTHR40407">
    <property type="entry name" value="MEMBRANE PROTEIN-LIKE PROTEIN"/>
    <property type="match status" value="1"/>
</dbReference>
<dbReference type="EMBL" id="CP025612">
    <property type="protein sequence ID" value="AUN32905.1"/>
    <property type="molecule type" value="Genomic_DNA"/>
</dbReference>
<feature type="transmembrane region" description="Helical" evidence="1">
    <location>
        <begin position="238"/>
        <end position="258"/>
    </location>
</feature>
<feature type="transmembrane region" description="Helical" evidence="1">
    <location>
        <begin position="316"/>
        <end position="338"/>
    </location>
</feature>
<dbReference type="PANTHER" id="PTHR40407:SF1">
    <property type="entry name" value="HEPARAN-ALPHA-GLUCOSAMINIDE N-ACETYLTRANSFERASE CATALYTIC DOMAIN-CONTAINING PROTEIN"/>
    <property type="match status" value="1"/>
</dbReference>
<sequence length="395" mass="44179">MAASGRQPLGVTGAVVKSAGSRLRSIDALRGFVMVVMLLDHVRETWFLHVDITDPVDARTIMPALFFARLAASLCAPIFVALTGLGVFLYARNHTAQETTSYLLKRGLLLMAIEVFFLSPLYWGIAQPTLWLQVIWCIGVCMIVLAGLFRLPLVTLIVLGLVIVAGHNLLDPIRLSPDAPLHWLWALLHQRDLLVLPFGLVAKTSYPVLAWIGVILLGFGIGPWFLPHVSAQVRQRRLLLLGVGMIALFVGLRSLNIYGDKPWFVVDGDPARTMMSFMSLTKYPPSLDFLLFTLGVGSVLLAFFERIRDAGVTSALSVFGGAPMFFYIFHLAMLRVLYHTALAIWGPNHGILFGFDNYGWVFAWYLGLIIPFYIPTAWFSRLKARRKDIAWLKYF</sequence>
<dbReference type="KEGG" id="ncb:C0V82_19815"/>
<feature type="transmembrane region" description="Helical" evidence="1">
    <location>
        <begin position="66"/>
        <end position="91"/>
    </location>
</feature>
<feature type="transmembrane region" description="Helical" evidence="1">
    <location>
        <begin position="130"/>
        <end position="148"/>
    </location>
</feature>
<feature type="transmembrane region" description="Helical" evidence="1">
    <location>
        <begin position="358"/>
        <end position="379"/>
    </location>
</feature>
<evidence type="ECO:0000256" key="1">
    <source>
        <dbReference type="SAM" id="Phobius"/>
    </source>
</evidence>
<feature type="transmembrane region" description="Helical" evidence="1">
    <location>
        <begin position="283"/>
        <end position="304"/>
    </location>
</feature>
<feature type="transmembrane region" description="Helical" evidence="1">
    <location>
        <begin position="153"/>
        <end position="170"/>
    </location>
</feature>
<keyword evidence="4" id="KW-1185">Reference proteome</keyword>